<dbReference type="EMBL" id="BJXB01000005">
    <property type="protein sequence ID" value="GEM45828.1"/>
    <property type="molecule type" value="Genomic_DNA"/>
</dbReference>
<gene>
    <name evidence="4" type="ORF">DC3_14630</name>
</gene>
<evidence type="ECO:0000259" key="3">
    <source>
        <dbReference type="PROSITE" id="PS51186"/>
    </source>
</evidence>
<dbReference type="SUPFAM" id="SSF55729">
    <property type="entry name" value="Acyl-CoA N-acyltransferases (Nat)"/>
    <property type="match status" value="2"/>
</dbReference>
<dbReference type="InterPro" id="IPR000182">
    <property type="entry name" value="GNAT_dom"/>
</dbReference>
<keyword evidence="5" id="KW-1185">Reference proteome</keyword>
<dbReference type="Proteomes" id="UP000321306">
    <property type="component" value="Unassembled WGS sequence"/>
</dbReference>
<comment type="caution">
    <text evidence="4">The sequence shown here is derived from an EMBL/GenBank/DDBJ whole genome shotgun (WGS) entry which is preliminary data.</text>
</comment>
<sequence length="288" mass="33172">MLIRQVKPTDTTDILALLDWMDASPHREVFSPEARTPEDLSWEVTGEQCLVLEDDSGAVRAYASLNPYKDGFLLEGPLGDSSDYTRSILRAVLKKAHKPVYAFCSNMNQEVRGALEDLGFGALHCTDFYSMPRPQKQRLPFLPDGMKFMPAFRISFQDYLELYRSSEDVWSERLTWTEEKYRTHFAQENVELMVLCKDGTPIGFAELEFDDDEATLAYWAVHPAFRGQGHGKLLLQYSIHDAFLKPHIMTLKARAHDHESSARRLYESLGFRLDRSVMAYLREHHEEA</sequence>
<organism evidence="4 5">
    <name type="scientific">Deinococcus cellulosilyticus (strain DSM 18568 / NBRC 106333 / KACC 11606 / 5516J-15)</name>
    <dbReference type="NCBI Taxonomy" id="1223518"/>
    <lineage>
        <taxon>Bacteria</taxon>
        <taxon>Thermotogati</taxon>
        <taxon>Deinococcota</taxon>
        <taxon>Deinococci</taxon>
        <taxon>Deinococcales</taxon>
        <taxon>Deinococcaceae</taxon>
        <taxon>Deinococcus</taxon>
    </lineage>
</organism>
<dbReference type="RefSeq" id="WP_186815896.1">
    <property type="nucleotide sequence ID" value="NZ_BJXB01000005.1"/>
</dbReference>
<proteinExistence type="predicted"/>
<name>A0A511N008_DEIC1</name>
<dbReference type="PROSITE" id="PS51186">
    <property type="entry name" value="GNAT"/>
    <property type="match status" value="1"/>
</dbReference>
<dbReference type="Pfam" id="PF00583">
    <property type="entry name" value="Acetyltransf_1"/>
    <property type="match status" value="1"/>
</dbReference>
<keyword evidence="2" id="KW-0012">Acyltransferase</keyword>
<dbReference type="CDD" id="cd04301">
    <property type="entry name" value="NAT_SF"/>
    <property type="match status" value="1"/>
</dbReference>
<evidence type="ECO:0000256" key="2">
    <source>
        <dbReference type="ARBA" id="ARBA00023315"/>
    </source>
</evidence>
<reference evidence="4 5" key="1">
    <citation type="submission" date="2019-07" db="EMBL/GenBank/DDBJ databases">
        <title>Whole genome shotgun sequence of Deinococcus cellulosilyticus NBRC 106333.</title>
        <authorList>
            <person name="Hosoyama A."/>
            <person name="Uohara A."/>
            <person name="Ohji S."/>
            <person name="Ichikawa N."/>
        </authorList>
    </citation>
    <scope>NUCLEOTIDE SEQUENCE [LARGE SCALE GENOMIC DNA]</scope>
    <source>
        <strain evidence="4 5">NBRC 106333</strain>
    </source>
</reference>
<dbReference type="GO" id="GO:0016747">
    <property type="term" value="F:acyltransferase activity, transferring groups other than amino-acyl groups"/>
    <property type="evidence" value="ECO:0007669"/>
    <property type="project" value="InterPro"/>
</dbReference>
<accession>A0A511N008</accession>
<dbReference type="PANTHER" id="PTHR43877">
    <property type="entry name" value="AMINOALKYLPHOSPHONATE N-ACETYLTRANSFERASE-RELATED-RELATED"/>
    <property type="match status" value="1"/>
</dbReference>
<dbReference type="InterPro" id="IPR016181">
    <property type="entry name" value="Acyl_CoA_acyltransferase"/>
</dbReference>
<protein>
    <submittedName>
        <fullName evidence="4">GNAT family N-acetyltransferase</fullName>
    </submittedName>
</protein>
<evidence type="ECO:0000313" key="4">
    <source>
        <dbReference type="EMBL" id="GEM45828.1"/>
    </source>
</evidence>
<evidence type="ECO:0000313" key="5">
    <source>
        <dbReference type="Proteomes" id="UP000321306"/>
    </source>
</evidence>
<evidence type="ECO:0000256" key="1">
    <source>
        <dbReference type="ARBA" id="ARBA00022679"/>
    </source>
</evidence>
<dbReference type="Gene3D" id="3.40.630.30">
    <property type="match status" value="1"/>
</dbReference>
<dbReference type="AlphaFoldDB" id="A0A511N008"/>
<keyword evidence="1 4" id="KW-0808">Transferase</keyword>
<dbReference type="InterPro" id="IPR050832">
    <property type="entry name" value="Bact_Acetyltransf"/>
</dbReference>
<feature type="domain" description="N-acetyltransferase" evidence="3">
    <location>
        <begin position="146"/>
        <end position="288"/>
    </location>
</feature>